<dbReference type="InterPro" id="IPR023214">
    <property type="entry name" value="HAD_sf"/>
</dbReference>
<proteinExistence type="predicted"/>
<keyword evidence="2 4" id="KW-0378">Hydrolase</keyword>
<dbReference type="Pfam" id="PF00702">
    <property type="entry name" value="Hydrolase"/>
    <property type="match status" value="1"/>
</dbReference>
<evidence type="ECO:0000256" key="2">
    <source>
        <dbReference type="ARBA" id="ARBA00022801"/>
    </source>
</evidence>
<dbReference type="SUPFAM" id="SSF56784">
    <property type="entry name" value="HAD-like"/>
    <property type="match status" value="1"/>
</dbReference>
<dbReference type="PANTHER" id="PTHR46470">
    <property type="entry name" value="N-ACYLNEURAMINATE-9-PHOSPHATASE"/>
    <property type="match status" value="1"/>
</dbReference>
<dbReference type="RefSeq" id="WP_289456855.1">
    <property type="nucleotide sequence ID" value="NZ_JAUCGQ010000004.1"/>
</dbReference>
<comment type="caution">
    <text evidence="4">The sequence shown here is derived from an EMBL/GenBank/DDBJ whole genome shotgun (WGS) entry which is preliminary data.</text>
</comment>
<dbReference type="PRINTS" id="PR00413">
    <property type="entry name" value="HADHALOGNASE"/>
</dbReference>
<gene>
    <name evidence="4" type="ORF">QRT04_16790</name>
</gene>
<dbReference type="SFLD" id="SFLDG01129">
    <property type="entry name" value="C1.5:_HAD__Beta-PGM__Phosphata"/>
    <property type="match status" value="1"/>
</dbReference>
<dbReference type="EC" id="3.1.3.-" evidence="4"/>
<dbReference type="Gene3D" id="1.20.120.1600">
    <property type="match status" value="1"/>
</dbReference>
<accession>A0ABT7SK83</accession>
<dbReference type="SFLD" id="SFLDS00003">
    <property type="entry name" value="Haloacid_Dehalogenase"/>
    <property type="match status" value="1"/>
</dbReference>
<evidence type="ECO:0000313" key="4">
    <source>
        <dbReference type="EMBL" id="MDM7856598.1"/>
    </source>
</evidence>
<reference evidence="4 5" key="1">
    <citation type="submission" date="2023-06" db="EMBL/GenBank/DDBJ databases">
        <title>Cellulomonas sp. MW4 Whole genome sequence.</title>
        <authorList>
            <person name="Park S."/>
        </authorList>
    </citation>
    <scope>NUCLEOTIDE SEQUENCE [LARGE SCALE GENOMIC DNA]</scope>
    <source>
        <strain evidence="4 5">MW4</strain>
    </source>
</reference>
<dbReference type="Gene3D" id="3.40.50.1000">
    <property type="entry name" value="HAD superfamily/HAD-like"/>
    <property type="match status" value="1"/>
</dbReference>
<keyword evidence="3" id="KW-0460">Magnesium</keyword>
<dbReference type="InterPro" id="IPR051400">
    <property type="entry name" value="HAD-like_hydrolase"/>
</dbReference>
<evidence type="ECO:0000256" key="3">
    <source>
        <dbReference type="ARBA" id="ARBA00022842"/>
    </source>
</evidence>
<dbReference type="InterPro" id="IPR006439">
    <property type="entry name" value="HAD-SF_hydro_IA"/>
</dbReference>
<dbReference type="EMBL" id="JAUCGQ010000004">
    <property type="protein sequence ID" value="MDM7856598.1"/>
    <property type="molecule type" value="Genomic_DNA"/>
</dbReference>
<dbReference type="NCBIfam" id="TIGR01549">
    <property type="entry name" value="HAD-SF-IA-v1"/>
    <property type="match status" value="1"/>
</dbReference>
<dbReference type="Proteomes" id="UP001529338">
    <property type="component" value="Unassembled WGS sequence"/>
</dbReference>
<name>A0ABT7SK83_9CELL</name>
<protein>
    <submittedName>
        <fullName evidence="4">HAD family hydrolase</fullName>
        <ecNumber evidence="4">3.1.3.-</ecNumber>
    </submittedName>
</protein>
<organism evidence="4 5">
    <name type="scientific">Cellulomonas alba</name>
    <dbReference type="NCBI Taxonomy" id="3053467"/>
    <lineage>
        <taxon>Bacteria</taxon>
        <taxon>Bacillati</taxon>
        <taxon>Actinomycetota</taxon>
        <taxon>Actinomycetes</taxon>
        <taxon>Micrococcales</taxon>
        <taxon>Cellulomonadaceae</taxon>
        <taxon>Cellulomonas</taxon>
    </lineage>
</organism>
<keyword evidence="5" id="KW-1185">Reference proteome</keyword>
<dbReference type="InterPro" id="IPR036412">
    <property type="entry name" value="HAD-like_sf"/>
</dbReference>
<evidence type="ECO:0000313" key="5">
    <source>
        <dbReference type="Proteomes" id="UP001529338"/>
    </source>
</evidence>
<dbReference type="GO" id="GO:0016787">
    <property type="term" value="F:hydrolase activity"/>
    <property type="evidence" value="ECO:0007669"/>
    <property type="project" value="UniProtKB-KW"/>
</dbReference>
<sequence>MTSSPARPVDGVLFDIDDTLVDTRGAFGRALGASARRWLPPVPDAAAEAAREAELVRVWRADVNGHYAAYTRGEVSGRAQRMARANELHAQFGGPALDDAAYDEWDAHFDAQFRAAWAAHAEALRVVDALVAAGLRVGALSNAGTRYQVDKLTRVALVDRVPMLVGVDTLGFGKPDPRVFLEACRRLGTDPARTAYVGDELDVDAVASRDAGLVGVWVDRPGGRRHPISDAQIAAAAVVRIESLDELPAVLGVVDQTDAAAHHL</sequence>
<dbReference type="PANTHER" id="PTHR46470:SF4">
    <property type="entry name" value="5-AMINO-6-(5-PHOSPHO-D-RIBITYLAMINO)URACIL PHOSPHATASE YIGB"/>
    <property type="match status" value="1"/>
</dbReference>
<evidence type="ECO:0000256" key="1">
    <source>
        <dbReference type="ARBA" id="ARBA00001946"/>
    </source>
</evidence>
<comment type="cofactor">
    <cofactor evidence="1">
        <name>Mg(2+)</name>
        <dbReference type="ChEBI" id="CHEBI:18420"/>
    </cofactor>
</comment>